<dbReference type="PANTHER" id="PTHR42109">
    <property type="entry name" value="UNPLACED GENOMIC SCAFFOLD UM_SCAF_CONTIG_1.265, WHOLE GENOME SHOTGUN SEQUENCE"/>
    <property type="match status" value="1"/>
</dbReference>
<feature type="transmembrane region" description="Helical" evidence="1">
    <location>
        <begin position="182"/>
        <end position="203"/>
    </location>
</feature>
<feature type="transmembrane region" description="Helical" evidence="1">
    <location>
        <begin position="238"/>
        <end position="259"/>
    </location>
</feature>
<keyword evidence="1" id="KW-0472">Membrane</keyword>
<dbReference type="InterPro" id="IPR056119">
    <property type="entry name" value="DUF7702"/>
</dbReference>
<evidence type="ECO:0000259" key="2">
    <source>
        <dbReference type="Pfam" id="PF24800"/>
    </source>
</evidence>
<feature type="transmembrane region" description="Helical" evidence="1">
    <location>
        <begin position="150"/>
        <end position="170"/>
    </location>
</feature>
<feature type="transmembrane region" description="Helical" evidence="1">
    <location>
        <begin position="12"/>
        <end position="31"/>
    </location>
</feature>
<sequence length="301" mass="32504">MTIHLNPRGDIAVGQIVAYLPVLAVAGFLVARHGISRKSGWIFLVIVSLVRIVGGATEVASQQNPSDVTLATVSSTLTSAGVSPLLLATIGFLTTVCENTLSEDALIGTGLRLLSLLYTLALAIIIFGGVKMGNARSQSELNTGTTLRHVGAVVMAVLFVAMFLLHLVCWSNISRITKARRTLLAGISAALPFLLVRIAYTVLSAFAPYPRSFSATGQVITTTSDSPLAKFNTSTGSWQIYLLMSVLTEYATVVIYSIAGTRIRMDDDRPDYVKSATVEYDDERYRMGREQWPGARGQWGR</sequence>
<feature type="domain" description="DUF7702" evidence="2">
    <location>
        <begin position="6"/>
        <end position="219"/>
    </location>
</feature>
<reference evidence="3 4" key="1">
    <citation type="submission" date="2019-01" db="EMBL/GenBank/DDBJ databases">
        <title>Genome sequencing of the rare red list fungi Fomitopsis rosea.</title>
        <authorList>
            <person name="Buettner E."/>
            <person name="Kellner H."/>
        </authorList>
    </citation>
    <scope>NUCLEOTIDE SEQUENCE [LARGE SCALE GENOMIC DNA]</scope>
    <source>
        <strain evidence="3 4">DSM 105464</strain>
    </source>
</reference>
<dbReference type="Proteomes" id="UP000298390">
    <property type="component" value="Unassembled WGS sequence"/>
</dbReference>
<dbReference type="PANTHER" id="PTHR42109:SF2">
    <property type="entry name" value="INTEGRAL MEMBRANE PROTEIN"/>
    <property type="match status" value="1"/>
</dbReference>
<comment type="caution">
    <text evidence="3">The sequence shown here is derived from an EMBL/GenBank/DDBJ whole genome shotgun (WGS) entry which is preliminary data.</text>
</comment>
<proteinExistence type="predicted"/>
<evidence type="ECO:0000313" key="4">
    <source>
        <dbReference type="Proteomes" id="UP000298390"/>
    </source>
</evidence>
<organism evidence="3 4">
    <name type="scientific">Rhodofomes roseus</name>
    <dbReference type="NCBI Taxonomy" id="34475"/>
    <lineage>
        <taxon>Eukaryota</taxon>
        <taxon>Fungi</taxon>
        <taxon>Dikarya</taxon>
        <taxon>Basidiomycota</taxon>
        <taxon>Agaricomycotina</taxon>
        <taxon>Agaricomycetes</taxon>
        <taxon>Polyporales</taxon>
        <taxon>Rhodofomes</taxon>
    </lineage>
</organism>
<gene>
    <name evidence="3" type="ORF">EVJ58_g57</name>
</gene>
<feature type="transmembrane region" description="Helical" evidence="1">
    <location>
        <begin position="109"/>
        <end position="130"/>
    </location>
</feature>
<keyword evidence="1" id="KW-0812">Transmembrane</keyword>
<evidence type="ECO:0000256" key="1">
    <source>
        <dbReference type="SAM" id="Phobius"/>
    </source>
</evidence>
<protein>
    <recommendedName>
        <fullName evidence="2">DUF7702 domain-containing protein</fullName>
    </recommendedName>
</protein>
<dbReference type="Pfam" id="PF24800">
    <property type="entry name" value="DUF7702"/>
    <property type="match status" value="1"/>
</dbReference>
<feature type="transmembrane region" description="Helical" evidence="1">
    <location>
        <begin position="77"/>
        <end position="97"/>
    </location>
</feature>
<name>A0A4Y9Z5S1_9APHY</name>
<dbReference type="EMBL" id="SEKV01000001">
    <property type="protein sequence ID" value="TFY70075.1"/>
    <property type="molecule type" value="Genomic_DNA"/>
</dbReference>
<dbReference type="STRING" id="34475.A0A4Y9Z5S1"/>
<feature type="transmembrane region" description="Helical" evidence="1">
    <location>
        <begin position="40"/>
        <end position="57"/>
    </location>
</feature>
<accession>A0A4Y9Z5S1</accession>
<dbReference type="AlphaFoldDB" id="A0A4Y9Z5S1"/>
<evidence type="ECO:0000313" key="3">
    <source>
        <dbReference type="EMBL" id="TFY70075.1"/>
    </source>
</evidence>
<keyword evidence="1" id="KW-1133">Transmembrane helix</keyword>